<keyword evidence="5 8" id="KW-0547">Nucleotide-binding</keyword>
<reference evidence="10" key="2">
    <citation type="submission" date="2021-04" db="EMBL/GenBank/DDBJ databases">
        <authorList>
            <person name="Gilroy R."/>
        </authorList>
    </citation>
    <scope>NUCLEOTIDE SEQUENCE</scope>
    <source>
        <strain evidence="10">B3-3758</strain>
    </source>
</reference>
<dbReference type="Pfam" id="PF11734">
    <property type="entry name" value="TilS_C"/>
    <property type="match status" value="1"/>
</dbReference>
<name>A0A9E2KHR3_9BACE</name>
<evidence type="ECO:0000313" key="10">
    <source>
        <dbReference type="EMBL" id="MBU3814474.1"/>
    </source>
</evidence>
<comment type="similarity">
    <text evidence="8">Belongs to the tRNA(Ile)-lysidine synthase family.</text>
</comment>
<dbReference type="InterPro" id="IPR011063">
    <property type="entry name" value="TilS/TtcA_N"/>
</dbReference>
<dbReference type="InterPro" id="IPR014729">
    <property type="entry name" value="Rossmann-like_a/b/a_fold"/>
</dbReference>
<comment type="function">
    <text evidence="8">Ligates lysine onto the cytidine present at position 34 of the AUA codon-specific tRNA(Ile) that contains the anticodon CAU, in an ATP-dependent manner. Cytidine is converted to lysidine, thus changing the amino acid specificity of the tRNA from methionine to isoleucine.</text>
</comment>
<evidence type="ECO:0000313" key="11">
    <source>
        <dbReference type="Proteomes" id="UP000824236"/>
    </source>
</evidence>
<dbReference type="GO" id="GO:0005524">
    <property type="term" value="F:ATP binding"/>
    <property type="evidence" value="ECO:0007669"/>
    <property type="project" value="UniProtKB-UniRule"/>
</dbReference>
<evidence type="ECO:0000259" key="9">
    <source>
        <dbReference type="SMART" id="SM00977"/>
    </source>
</evidence>
<dbReference type="GO" id="GO:0006400">
    <property type="term" value="P:tRNA modification"/>
    <property type="evidence" value="ECO:0007669"/>
    <property type="project" value="UniProtKB-UniRule"/>
</dbReference>
<reference evidence="10" key="1">
    <citation type="journal article" date="2021" name="PeerJ">
        <title>Extensive microbial diversity within the chicken gut microbiome revealed by metagenomics and culture.</title>
        <authorList>
            <person name="Gilroy R."/>
            <person name="Ravi A."/>
            <person name="Getino M."/>
            <person name="Pursley I."/>
            <person name="Horton D.L."/>
            <person name="Alikhan N.F."/>
            <person name="Baker D."/>
            <person name="Gharbi K."/>
            <person name="Hall N."/>
            <person name="Watson M."/>
            <person name="Adriaenssens E.M."/>
            <person name="Foster-Nyarko E."/>
            <person name="Jarju S."/>
            <person name="Secka A."/>
            <person name="Antonio M."/>
            <person name="Oren A."/>
            <person name="Chaudhuri R.R."/>
            <person name="La Ragione R."/>
            <person name="Hildebrand F."/>
            <person name="Pallen M.J."/>
        </authorList>
    </citation>
    <scope>NUCLEOTIDE SEQUENCE</scope>
    <source>
        <strain evidence="10">B3-3758</strain>
    </source>
</reference>
<dbReference type="SUPFAM" id="SSF52402">
    <property type="entry name" value="Adenine nucleotide alpha hydrolases-like"/>
    <property type="match status" value="1"/>
</dbReference>
<dbReference type="EMBL" id="JAHLFO010000114">
    <property type="protein sequence ID" value="MBU3814474.1"/>
    <property type="molecule type" value="Genomic_DNA"/>
</dbReference>
<keyword evidence="6 8" id="KW-0067">ATP-binding</keyword>
<protein>
    <recommendedName>
        <fullName evidence="8">tRNA(Ile)-lysidine synthase</fullName>
        <ecNumber evidence="8">6.3.4.19</ecNumber>
    </recommendedName>
    <alternativeName>
        <fullName evidence="8">tRNA(Ile)-2-lysyl-cytidine synthase</fullName>
    </alternativeName>
    <alternativeName>
        <fullName evidence="8">tRNA(Ile)-lysidine synthetase</fullName>
    </alternativeName>
</protein>
<keyword evidence="3 8" id="KW-0436">Ligase</keyword>
<dbReference type="GO" id="GO:0005737">
    <property type="term" value="C:cytoplasm"/>
    <property type="evidence" value="ECO:0007669"/>
    <property type="project" value="UniProtKB-SubCell"/>
</dbReference>
<dbReference type="Pfam" id="PF01171">
    <property type="entry name" value="ATP_bind_3"/>
    <property type="match status" value="1"/>
</dbReference>
<evidence type="ECO:0000256" key="7">
    <source>
        <dbReference type="ARBA" id="ARBA00048539"/>
    </source>
</evidence>
<dbReference type="HAMAP" id="MF_01161">
    <property type="entry name" value="tRNA_Ile_lys_synt"/>
    <property type="match status" value="1"/>
</dbReference>
<sequence>MPSLERKTARYIAQKHLLNPGDRVIVALSGGADSVTLLCVLQALGYRCEAAHCNFHLRGAESDRDEAFVRDLCHERNVNLHLTHFDTQEEATRRHISIEMAARDLRYQWFEGIRRESEAHAIAVAHHSDDSLETFLINLLRGTGINGLQGIKPRNGYIIRPLLCANRQEITDYLTDIGQSFVTDSTNLEDEYLRNKIRLHLLPLMQQIAPAAKSNILKTASHLAEAALFYRQAVDESTRRVLREEGRRIDIPALMQEPAPATLLFEILHPLGFNESQTEDIFQALQGQSGKSFQAGQWRVLKDRNDLLIEPDTTPAPPLLDIQTRPYMPGDPIPRGRDVACFDADKLTSPLTLRLWRRGDTFVPFGMKGKKKVSDYLTDRKFPVTQKERQWVLCCGEDIIWLVGERSDNRFRVDESTRKITLIRTK</sequence>
<dbReference type="SMART" id="SM00977">
    <property type="entry name" value="TilS_C"/>
    <property type="match status" value="1"/>
</dbReference>
<comment type="catalytic activity">
    <reaction evidence="7 8">
        <text>cytidine(34) in tRNA(Ile2) + L-lysine + ATP = lysidine(34) in tRNA(Ile2) + AMP + diphosphate + H(+)</text>
        <dbReference type="Rhea" id="RHEA:43744"/>
        <dbReference type="Rhea" id="RHEA-COMP:10625"/>
        <dbReference type="Rhea" id="RHEA-COMP:10670"/>
        <dbReference type="ChEBI" id="CHEBI:15378"/>
        <dbReference type="ChEBI" id="CHEBI:30616"/>
        <dbReference type="ChEBI" id="CHEBI:32551"/>
        <dbReference type="ChEBI" id="CHEBI:33019"/>
        <dbReference type="ChEBI" id="CHEBI:82748"/>
        <dbReference type="ChEBI" id="CHEBI:83665"/>
        <dbReference type="ChEBI" id="CHEBI:456215"/>
        <dbReference type="EC" id="6.3.4.19"/>
    </reaction>
</comment>
<evidence type="ECO:0000256" key="1">
    <source>
        <dbReference type="ARBA" id="ARBA00004496"/>
    </source>
</evidence>
<proteinExistence type="inferred from homology"/>
<dbReference type="GO" id="GO:0032267">
    <property type="term" value="F:tRNA(Ile)-lysidine synthase activity"/>
    <property type="evidence" value="ECO:0007669"/>
    <property type="project" value="UniProtKB-EC"/>
</dbReference>
<dbReference type="AlphaFoldDB" id="A0A9E2KHR3"/>
<accession>A0A9E2KHR3</accession>
<feature type="domain" description="Lysidine-tRNA(Ile) synthetase C-terminal" evidence="9">
    <location>
        <begin position="351"/>
        <end position="423"/>
    </location>
</feature>
<evidence type="ECO:0000256" key="5">
    <source>
        <dbReference type="ARBA" id="ARBA00022741"/>
    </source>
</evidence>
<dbReference type="PANTHER" id="PTHR43033:SF1">
    <property type="entry name" value="TRNA(ILE)-LYSIDINE SYNTHASE-RELATED"/>
    <property type="match status" value="1"/>
</dbReference>
<dbReference type="Proteomes" id="UP000824236">
    <property type="component" value="Unassembled WGS sequence"/>
</dbReference>
<comment type="domain">
    <text evidence="8">The N-terminal region contains the highly conserved SGGXDS motif, predicted to be a P-loop motif involved in ATP binding.</text>
</comment>
<dbReference type="NCBIfam" id="TIGR02433">
    <property type="entry name" value="lysidine_TilS_C"/>
    <property type="match status" value="1"/>
</dbReference>
<evidence type="ECO:0000256" key="4">
    <source>
        <dbReference type="ARBA" id="ARBA00022694"/>
    </source>
</evidence>
<evidence type="ECO:0000256" key="8">
    <source>
        <dbReference type="HAMAP-Rule" id="MF_01161"/>
    </source>
</evidence>
<dbReference type="EC" id="6.3.4.19" evidence="8"/>
<dbReference type="InterPro" id="IPR012796">
    <property type="entry name" value="Lysidine-tRNA-synth_C"/>
</dbReference>
<feature type="binding site" evidence="8">
    <location>
        <begin position="29"/>
        <end position="34"/>
    </location>
    <ligand>
        <name>ATP</name>
        <dbReference type="ChEBI" id="CHEBI:30616"/>
    </ligand>
</feature>
<evidence type="ECO:0000256" key="2">
    <source>
        <dbReference type="ARBA" id="ARBA00022490"/>
    </source>
</evidence>
<dbReference type="InterPro" id="IPR012795">
    <property type="entry name" value="tRNA_Ile_lys_synt_N"/>
</dbReference>
<dbReference type="CDD" id="cd01992">
    <property type="entry name" value="TilS_N"/>
    <property type="match status" value="1"/>
</dbReference>
<evidence type="ECO:0000256" key="6">
    <source>
        <dbReference type="ARBA" id="ARBA00022840"/>
    </source>
</evidence>
<evidence type="ECO:0000256" key="3">
    <source>
        <dbReference type="ARBA" id="ARBA00022598"/>
    </source>
</evidence>
<comment type="caution">
    <text evidence="10">The sequence shown here is derived from an EMBL/GenBank/DDBJ whole genome shotgun (WGS) entry which is preliminary data.</text>
</comment>
<dbReference type="Gene3D" id="3.40.50.620">
    <property type="entry name" value="HUPs"/>
    <property type="match status" value="1"/>
</dbReference>
<dbReference type="InterPro" id="IPR012094">
    <property type="entry name" value="tRNA_Ile_lys_synt"/>
</dbReference>
<dbReference type="SUPFAM" id="SSF56037">
    <property type="entry name" value="PheT/TilS domain"/>
    <property type="match status" value="1"/>
</dbReference>
<gene>
    <name evidence="8 10" type="primary">tilS</name>
    <name evidence="10" type="ORF">H9791_08225</name>
</gene>
<dbReference type="NCBIfam" id="TIGR02432">
    <property type="entry name" value="lysidine_TilS_N"/>
    <property type="match status" value="1"/>
</dbReference>
<keyword evidence="4 8" id="KW-0819">tRNA processing</keyword>
<organism evidence="10 11">
    <name type="scientific">Candidatus Bacteroides intestinipullorum</name>
    <dbReference type="NCBI Taxonomy" id="2838471"/>
    <lineage>
        <taxon>Bacteria</taxon>
        <taxon>Pseudomonadati</taxon>
        <taxon>Bacteroidota</taxon>
        <taxon>Bacteroidia</taxon>
        <taxon>Bacteroidales</taxon>
        <taxon>Bacteroidaceae</taxon>
        <taxon>Bacteroides</taxon>
    </lineage>
</organism>
<keyword evidence="2 8" id="KW-0963">Cytoplasm</keyword>
<dbReference type="PANTHER" id="PTHR43033">
    <property type="entry name" value="TRNA(ILE)-LYSIDINE SYNTHASE-RELATED"/>
    <property type="match status" value="1"/>
</dbReference>
<comment type="subcellular location">
    <subcellularLocation>
        <location evidence="1 8">Cytoplasm</location>
    </subcellularLocation>
</comment>